<evidence type="ECO:0000259" key="3">
    <source>
        <dbReference type="PROSITE" id="PS50102"/>
    </source>
</evidence>
<dbReference type="Pfam" id="PF00076">
    <property type="entry name" value="RRM_1"/>
    <property type="match status" value="1"/>
</dbReference>
<protein>
    <submittedName>
        <fullName evidence="5">RRM domain-containing protein</fullName>
    </submittedName>
</protein>
<dbReference type="Proteomes" id="UP000036681">
    <property type="component" value="Unplaced"/>
</dbReference>
<dbReference type="GO" id="GO:0005634">
    <property type="term" value="C:nucleus"/>
    <property type="evidence" value="ECO:0007669"/>
    <property type="project" value="TreeGrafter"/>
</dbReference>
<accession>A0A0M3I6S8</accession>
<dbReference type="PANTHER" id="PTHR23236:SF12">
    <property type="entry name" value="EUKARYOTIC INITIATION FACTOR 4B-RELATED"/>
    <property type="match status" value="1"/>
</dbReference>
<feature type="domain" description="RRM" evidence="3">
    <location>
        <begin position="46"/>
        <end position="123"/>
    </location>
</feature>
<evidence type="ECO:0000313" key="5">
    <source>
        <dbReference type="WBParaSite" id="ALUE_0001279001-mRNA-1"/>
    </source>
</evidence>
<keyword evidence="1 2" id="KW-0694">RNA-binding</keyword>
<reference evidence="5" key="1">
    <citation type="submission" date="2017-02" db="UniProtKB">
        <authorList>
            <consortium name="WormBaseParasite"/>
        </authorList>
    </citation>
    <scope>IDENTIFICATION</scope>
</reference>
<dbReference type="PANTHER" id="PTHR23236">
    <property type="entry name" value="EUKARYOTIC TRANSLATION INITIATION FACTOR 4B/4H"/>
    <property type="match status" value="1"/>
</dbReference>
<sequence length="163" mass="18602">MKEIEEEAAMLRRLQVEVEKQLNMNSSRPPARIYASLEDKVEADNRSIYIGNVGCFATADELRAHFYGCGSVNRVTIPTDKFTGHPKGFAYMEFTEKESVQTAMALNETLFHGRQIKVCPKRTNRPGLSATNRRPRGRGRVFIKYIYVDACRGPRFCPLKRLV</sequence>
<dbReference type="PROSITE" id="PS50102">
    <property type="entry name" value="RRM"/>
    <property type="match status" value="1"/>
</dbReference>
<dbReference type="SMART" id="SM00360">
    <property type="entry name" value="RRM"/>
    <property type="match status" value="1"/>
</dbReference>
<dbReference type="AlphaFoldDB" id="A0A0M3I6S8"/>
<dbReference type="InterPro" id="IPR000504">
    <property type="entry name" value="RRM_dom"/>
</dbReference>
<dbReference type="SUPFAM" id="SSF54928">
    <property type="entry name" value="RNA-binding domain, RBD"/>
    <property type="match status" value="1"/>
</dbReference>
<evidence type="ECO:0000256" key="1">
    <source>
        <dbReference type="ARBA" id="ARBA00022884"/>
    </source>
</evidence>
<dbReference type="Gene3D" id="3.30.70.330">
    <property type="match status" value="1"/>
</dbReference>
<dbReference type="WBParaSite" id="ALUE_0001279001-mRNA-1">
    <property type="protein sequence ID" value="ALUE_0001279001-mRNA-1"/>
    <property type="gene ID" value="ALUE_0001279001"/>
</dbReference>
<organism evidence="4 5">
    <name type="scientific">Ascaris lumbricoides</name>
    <name type="common">Giant roundworm</name>
    <dbReference type="NCBI Taxonomy" id="6252"/>
    <lineage>
        <taxon>Eukaryota</taxon>
        <taxon>Metazoa</taxon>
        <taxon>Ecdysozoa</taxon>
        <taxon>Nematoda</taxon>
        <taxon>Chromadorea</taxon>
        <taxon>Rhabditida</taxon>
        <taxon>Spirurina</taxon>
        <taxon>Ascaridomorpha</taxon>
        <taxon>Ascaridoidea</taxon>
        <taxon>Ascarididae</taxon>
        <taxon>Ascaris</taxon>
    </lineage>
</organism>
<keyword evidence="4" id="KW-1185">Reference proteome</keyword>
<dbReference type="InterPro" id="IPR012677">
    <property type="entry name" value="Nucleotide-bd_a/b_plait_sf"/>
</dbReference>
<proteinExistence type="predicted"/>
<name>A0A0M3I6S8_ASCLU</name>
<evidence type="ECO:0000313" key="4">
    <source>
        <dbReference type="Proteomes" id="UP000036681"/>
    </source>
</evidence>
<dbReference type="GO" id="GO:0008143">
    <property type="term" value="F:poly(A) binding"/>
    <property type="evidence" value="ECO:0007669"/>
    <property type="project" value="TreeGrafter"/>
</dbReference>
<evidence type="ECO:0000256" key="2">
    <source>
        <dbReference type="PROSITE-ProRule" id="PRU00176"/>
    </source>
</evidence>
<dbReference type="InterPro" id="IPR035979">
    <property type="entry name" value="RBD_domain_sf"/>
</dbReference>